<evidence type="ECO:0000313" key="2">
    <source>
        <dbReference type="EMBL" id="SEQ87135.1"/>
    </source>
</evidence>
<gene>
    <name evidence="2" type="ORF">SAMN05216481_11837</name>
</gene>
<keyword evidence="3" id="KW-1185">Reference proteome</keyword>
<dbReference type="Gene3D" id="3.30.530.20">
    <property type="match status" value="1"/>
</dbReference>
<dbReference type="AlphaFoldDB" id="A0A1H9JKS5"/>
<evidence type="ECO:0000313" key="3">
    <source>
        <dbReference type="Proteomes" id="UP000199055"/>
    </source>
</evidence>
<feature type="region of interest" description="Disordered" evidence="1">
    <location>
        <begin position="81"/>
        <end position="101"/>
    </location>
</feature>
<accession>A0A1H9JKS5</accession>
<feature type="compositionally biased region" description="Gly residues" evidence="1">
    <location>
        <begin position="82"/>
        <end position="92"/>
    </location>
</feature>
<reference evidence="2 3" key="1">
    <citation type="submission" date="2016-10" db="EMBL/GenBank/DDBJ databases">
        <authorList>
            <person name="de Groot N.N."/>
        </authorList>
    </citation>
    <scope>NUCLEOTIDE SEQUENCE [LARGE SCALE GENOMIC DNA]</scope>
    <source>
        <strain evidence="2 3">CGMCC 4.3519</strain>
    </source>
</reference>
<dbReference type="STRING" id="403935.SAMN05216481_11837"/>
<dbReference type="SUPFAM" id="SSF55961">
    <property type="entry name" value="Bet v1-like"/>
    <property type="match status" value="1"/>
</dbReference>
<name>A0A1H9JKS5_9ACTN</name>
<evidence type="ECO:0000256" key="1">
    <source>
        <dbReference type="SAM" id="MobiDB-lite"/>
    </source>
</evidence>
<dbReference type="Proteomes" id="UP000199055">
    <property type="component" value="Unassembled WGS sequence"/>
</dbReference>
<sequence>MRVTDRIRDDLVVWTAHDARAAARGVATFHGPAGNLTRVLVVLDYRPRSLPERAAALWHAQARRVRLDLAGLQRSVSLGIEIDGGGTTGGDGEPGDPADED</sequence>
<protein>
    <recommendedName>
        <fullName evidence="4">Polyketide cyclase / dehydrase and lipid transport</fullName>
    </recommendedName>
</protein>
<evidence type="ECO:0008006" key="4">
    <source>
        <dbReference type="Google" id="ProtNLM"/>
    </source>
</evidence>
<dbReference type="RefSeq" id="WP_093662874.1">
    <property type="nucleotide sequence ID" value="NZ_FOET01000018.1"/>
</dbReference>
<proteinExistence type="predicted"/>
<dbReference type="EMBL" id="FOET01000018">
    <property type="protein sequence ID" value="SEQ87135.1"/>
    <property type="molecule type" value="Genomic_DNA"/>
</dbReference>
<dbReference type="InterPro" id="IPR023393">
    <property type="entry name" value="START-like_dom_sf"/>
</dbReference>
<organism evidence="2 3">
    <name type="scientific">Streptomyces radiopugnans</name>
    <dbReference type="NCBI Taxonomy" id="403935"/>
    <lineage>
        <taxon>Bacteria</taxon>
        <taxon>Bacillati</taxon>
        <taxon>Actinomycetota</taxon>
        <taxon>Actinomycetes</taxon>
        <taxon>Kitasatosporales</taxon>
        <taxon>Streptomycetaceae</taxon>
        <taxon>Streptomyces</taxon>
    </lineage>
</organism>